<dbReference type="FunFam" id="3.40.50.300:FF:000861">
    <property type="entry name" value="Fanconi anemia, complementation group M"/>
    <property type="match status" value="1"/>
</dbReference>
<feature type="domain" description="Helicase ATP-binding" evidence="11">
    <location>
        <begin position="213"/>
        <end position="381"/>
    </location>
</feature>
<dbReference type="SMART" id="SM00490">
    <property type="entry name" value="HELICc"/>
    <property type="match status" value="1"/>
</dbReference>
<dbReference type="InterPro" id="IPR014001">
    <property type="entry name" value="Helicase_ATP-bd"/>
</dbReference>
<dbReference type="InParanoid" id="A0A369K6X6"/>
<dbReference type="Pfam" id="PF04851">
    <property type="entry name" value="ResIII"/>
    <property type="match status" value="1"/>
</dbReference>
<keyword evidence="3" id="KW-0547">Nucleotide-binding</keyword>
<feature type="compositionally biased region" description="Acidic residues" evidence="10">
    <location>
        <begin position="970"/>
        <end position="980"/>
    </location>
</feature>
<protein>
    <recommendedName>
        <fullName evidence="9">ATP-dependent DNA helicase</fullName>
        <ecNumber evidence="9">3.6.4.12</ecNumber>
    </recommendedName>
</protein>
<comment type="similarity">
    <text evidence="2 9">Belongs to the DEAD box helicase family. DEAH subfamily. FANCM sub-subfamily.</text>
</comment>
<dbReference type="GO" id="GO:0045003">
    <property type="term" value="P:double-strand break repair via synthesis-dependent strand annealing"/>
    <property type="evidence" value="ECO:0007669"/>
    <property type="project" value="TreeGrafter"/>
</dbReference>
<dbReference type="GO" id="GO:0000400">
    <property type="term" value="F:four-way junction DNA binding"/>
    <property type="evidence" value="ECO:0007669"/>
    <property type="project" value="TreeGrafter"/>
</dbReference>
<feature type="region of interest" description="Disordered" evidence="10">
    <location>
        <begin position="1071"/>
        <end position="1212"/>
    </location>
</feature>
<dbReference type="GO" id="GO:0005524">
    <property type="term" value="F:ATP binding"/>
    <property type="evidence" value="ECO:0007669"/>
    <property type="project" value="UniProtKB-UniRule"/>
</dbReference>
<evidence type="ECO:0000256" key="10">
    <source>
        <dbReference type="SAM" id="MobiDB-lite"/>
    </source>
</evidence>
<evidence type="ECO:0000256" key="1">
    <source>
        <dbReference type="ARBA" id="ARBA00004123"/>
    </source>
</evidence>
<proteinExistence type="inferred from homology"/>
<dbReference type="PANTHER" id="PTHR14025">
    <property type="entry name" value="FANCONI ANEMIA GROUP M FANCM FAMILY MEMBER"/>
    <property type="match status" value="1"/>
</dbReference>
<comment type="function">
    <text evidence="9">ATP-dependent DNA helicase involved in DNA damage repair by homologous recombination and in genome maintenance. Capable of unwinding D-loops. Plays a role in limiting crossover recombinants during mitotic DNA double-strand break (DSB) repair. Component of a FANCM-MHF complex which promotes gene conversion at blocked replication forks, probably by reversal of the stalled fork.</text>
</comment>
<dbReference type="EC" id="3.6.4.12" evidence="9"/>
<evidence type="ECO:0000313" key="14">
    <source>
        <dbReference type="Proteomes" id="UP000076154"/>
    </source>
</evidence>
<organism evidence="13 14">
    <name type="scientific">Hypsizygus marmoreus</name>
    <name type="common">White beech mushroom</name>
    <name type="synonym">Agaricus marmoreus</name>
    <dbReference type="NCBI Taxonomy" id="39966"/>
    <lineage>
        <taxon>Eukaryota</taxon>
        <taxon>Fungi</taxon>
        <taxon>Dikarya</taxon>
        <taxon>Basidiomycota</taxon>
        <taxon>Agaricomycotina</taxon>
        <taxon>Agaricomycetes</taxon>
        <taxon>Agaricomycetidae</taxon>
        <taxon>Agaricales</taxon>
        <taxon>Tricholomatineae</taxon>
        <taxon>Lyophyllaceae</taxon>
        <taxon>Hypsizygus</taxon>
    </lineage>
</organism>
<dbReference type="InterPro" id="IPR027417">
    <property type="entry name" value="P-loop_NTPase"/>
</dbReference>
<feature type="compositionally biased region" description="Acidic residues" evidence="10">
    <location>
        <begin position="158"/>
        <end position="168"/>
    </location>
</feature>
<dbReference type="GO" id="GO:0009378">
    <property type="term" value="F:four-way junction helicase activity"/>
    <property type="evidence" value="ECO:0007669"/>
    <property type="project" value="TreeGrafter"/>
</dbReference>
<evidence type="ECO:0000259" key="11">
    <source>
        <dbReference type="PROSITE" id="PS51192"/>
    </source>
</evidence>
<name>A0A369K6X6_HYPMA</name>
<evidence type="ECO:0000259" key="12">
    <source>
        <dbReference type="PROSITE" id="PS51194"/>
    </source>
</evidence>
<feature type="region of interest" description="Disordered" evidence="10">
    <location>
        <begin position="827"/>
        <end position="1053"/>
    </location>
</feature>
<dbReference type="SUPFAM" id="SSF52540">
    <property type="entry name" value="P-loop containing nucleoside triphosphate hydrolases"/>
    <property type="match status" value="1"/>
</dbReference>
<dbReference type="PROSITE" id="PS51194">
    <property type="entry name" value="HELICASE_CTER"/>
    <property type="match status" value="1"/>
</dbReference>
<keyword evidence="5 13" id="KW-0347">Helicase</keyword>
<keyword evidence="7" id="KW-0539">Nucleus</keyword>
<evidence type="ECO:0000256" key="6">
    <source>
        <dbReference type="ARBA" id="ARBA00022840"/>
    </source>
</evidence>
<evidence type="ECO:0000256" key="9">
    <source>
        <dbReference type="RuleBase" id="RU367027"/>
    </source>
</evidence>
<dbReference type="Proteomes" id="UP000076154">
    <property type="component" value="Unassembled WGS sequence"/>
</dbReference>
<dbReference type="InterPro" id="IPR001650">
    <property type="entry name" value="Helicase_C-like"/>
</dbReference>
<comment type="catalytic activity">
    <reaction evidence="8 9">
        <text>ATP + H2O = ADP + phosphate + H(+)</text>
        <dbReference type="Rhea" id="RHEA:13065"/>
        <dbReference type="ChEBI" id="CHEBI:15377"/>
        <dbReference type="ChEBI" id="CHEBI:15378"/>
        <dbReference type="ChEBI" id="CHEBI:30616"/>
        <dbReference type="ChEBI" id="CHEBI:43474"/>
        <dbReference type="ChEBI" id="CHEBI:456216"/>
        <dbReference type="EC" id="3.6.4.12"/>
    </reaction>
</comment>
<evidence type="ECO:0000256" key="4">
    <source>
        <dbReference type="ARBA" id="ARBA00022801"/>
    </source>
</evidence>
<feature type="compositionally biased region" description="Basic residues" evidence="10">
    <location>
        <begin position="853"/>
        <end position="872"/>
    </location>
</feature>
<feature type="compositionally biased region" description="Low complexity" evidence="10">
    <location>
        <begin position="1266"/>
        <end position="1281"/>
    </location>
</feature>
<feature type="domain" description="Helicase C-terminal" evidence="12">
    <location>
        <begin position="566"/>
        <end position="728"/>
    </location>
</feature>
<feature type="region of interest" description="Disordered" evidence="10">
    <location>
        <begin position="749"/>
        <end position="782"/>
    </location>
</feature>
<comment type="subcellular location">
    <subcellularLocation>
        <location evidence="1 9">Nucleus</location>
    </subcellularLocation>
</comment>
<comment type="subunit">
    <text evidence="9">Interacts with the MHF histone-fold complex to form the FANCM-MHF complex.</text>
</comment>
<dbReference type="InterPro" id="IPR044749">
    <property type="entry name" value="FANCM_DEXDc"/>
</dbReference>
<dbReference type="GO" id="GO:0005634">
    <property type="term" value="C:nucleus"/>
    <property type="evidence" value="ECO:0007669"/>
    <property type="project" value="UniProtKB-SubCell"/>
</dbReference>
<dbReference type="GO" id="GO:0043138">
    <property type="term" value="F:3'-5' DNA helicase activity"/>
    <property type="evidence" value="ECO:0007669"/>
    <property type="project" value="InterPro"/>
</dbReference>
<gene>
    <name evidence="13" type="primary">mph1_1</name>
    <name evidence="13" type="ORF">Hypma_015254</name>
</gene>
<sequence length="1308" mass="144983">MSSDGYFEGDDMDDAVFEELDAIEAGLVSSEQPALVLPPSYNSKAISREDSLYDMTFDIDENELQKLDDFIEDAYQGKAQPVAGPSRTNSATHQTTLFGDVLSPSSSKPRSQIQRTKSTSRNPFGQQAPKTKTWDQTAFAKSGLKQGKEKAKKKTSYDDDEEEEEEDIEFEQFPAPFVSVGPPPPMKQIPDLLEAKHWIYPLNRPKRDYQYNIVKHCLFENTIVALPTGLGKTFIAGVVMLNYYRWFPEGKVVFVAPTKPLVAQQIEACHQTCGIPGSDAAELTGQVTTSIRGRTWKEKRVFYMTPQTLVNDLIKDNCDPRDIVLLVIDEAHRATGDYAYNQVVRFLMAKNPHFRILALTATPGGNPEAVQRLIDGLHISRIEIRDENSLDLKQYIHHKTIKKHIINMTEDVNKVKDLLAKLMDVDIKPLRQRGVLWGTPNPVNMHPYAAQARIGTLTKDQRWAYGPLAKLSSLARAMGYLIEGTMGMCYNYLQEVSRETDDVPTGAGKAAAASRQKKLRNDPLFQAIIRELDIQRTRGFSVHPKMDLLKTLVVQHFAQKLGDADDEDNSGDETRVMIFVTFREAVDEIVEALNHERPLIRANKKNNSRRVPDTVPTPSLANGSGFQVIKKFKAGEFNVLVATSIGEEGLDIGEVDMIVCYDAQKTPIRMLQRLGRTGRKREGFVHVLLAEGREEFNLDKAKDTYKEVQKTIWRGEQLELYADVERLLPEHIKPECLEKEMEIQEYIRDEGKKKASTQEPRGSTAGAKRKRNDDVSRNIPTGASMGFVSVADLLVKGAKKQKKTTPLTKKDFDLAGQDDDTDMEIESGLVLAPPRRTKSSVPSSSKRAPERTKLRRSKTSVPKASKKAKGKGKLVEPTSSQFSSKGVDDVDDMEIEQGVIAPPPSKPSSSRQSTPLSPSSSRKSPSRSPVASSAIAVIDLSDSDDNGDDPGLQASPPTNGEHDQSMAWLVDEDEDPDIEIVDSSPILSRSRPSPQSTSSRSSPSGKRSNNNHPLSMDLDESIEFVGTSRISDGRKHSGLEDCLDLSTSPETSRLLSSVADESIEFIMANSIPSRDPLPSSPLWHSSSPAQPRKRATSSTDMPPPKLPRRVLLSSSPAREQDMPEPSFPVKPIARGRRRHIVESPVLDVPPPSQRRLRRRMSSSPQALPRKPKSARSKVDARSNPLFDLAAVHSGDEISEGSSDTDDVEDETDRLFLEEVPETQASPSYNQSLAYRQSLFTQAPAGSRAPAFANRPVRRGAFGAGLRNSSRPRPLVSSSPPRGDTEPDEYAIGSFVVDDEAEVSYLSDD</sequence>
<evidence type="ECO:0000256" key="5">
    <source>
        <dbReference type="ARBA" id="ARBA00022806"/>
    </source>
</evidence>
<feature type="region of interest" description="Disordered" evidence="10">
    <location>
        <begin position="1243"/>
        <end position="1293"/>
    </location>
</feature>
<comment type="caution">
    <text evidence="13">The sequence shown here is derived from an EMBL/GenBank/DDBJ whole genome shotgun (WGS) entry which is preliminary data.</text>
</comment>
<dbReference type="SMART" id="SM00487">
    <property type="entry name" value="DEXDc"/>
    <property type="match status" value="1"/>
</dbReference>
<dbReference type="CDD" id="cd12091">
    <property type="entry name" value="FANCM_ID"/>
    <property type="match status" value="1"/>
</dbReference>
<accession>A0A369K6X6</accession>
<evidence type="ECO:0000256" key="7">
    <source>
        <dbReference type="ARBA" id="ARBA00023242"/>
    </source>
</evidence>
<dbReference type="GO" id="GO:0036297">
    <property type="term" value="P:interstrand cross-link repair"/>
    <property type="evidence" value="ECO:0007669"/>
    <property type="project" value="UniProtKB-ARBA"/>
</dbReference>
<dbReference type="Pfam" id="PF00271">
    <property type="entry name" value="Helicase_C"/>
    <property type="match status" value="1"/>
</dbReference>
<evidence type="ECO:0000256" key="3">
    <source>
        <dbReference type="ARBA" id="ARBA00022741"/>
    </source>
</evidence>
<dbReference type="PANTHER" id="PTHR14025:SF20">
    <property type="entry name" value="FANCONI ANEMIA GROUP M PROTEIN"/>
    <property type="match status" value="1"/>
</dbReference>
<keyword evidence="4" id="KW-0378">Hydrolase</keyword>
<keyword evidence="6" id="KW-0067">ATP-binding</keyword>
<dbReference type="STRING" id="39966.A0A369K6X6"/>
<keyword evidence="14" id="KW-1185">Reference proteome</keyword>
<dbReference type="OrthoDB" id="164902at2759"/>
<evidence type="ECO:0000256" key="8">
    <source>
        <dbReference type="ARBA" id="ARBA00047995"/>
    </source>
</evidence>
<dbReference type="EMBL" id="LUEZ02000010">
    <property type="protein sequence ID" value="RDB29658.1"/>
    <property type="molecule type" value="Genomic_DNA"/>
</dbReference>
<dbReference type="Gene3D" id="3.40.50.300">
    <property type="entry name" value="P-loop containing nucleotide triphosphate hydrolases"/>
    <property type="match status" value="2"/>
</dbReference>
<feature type="compositionally biased region" description="Low complexity" evidence="10">
    <location>
        <begin position="981"/>
        <end position="1008"/>
    </location>
</feature>
<dbReference type="InterPro" id="IPR039686">
    <property type="entry name" value="FANCM/Mph1-like_ID"/>
</dbReference>
<dbReference type="CDD" id="cd18033">
    <property type="entry name" value="DEXDc_FANCM"/>
    <property type="match status" value="1"/>
</dbReference>
<feature type="compositionally biased region" description="Polar residues" evidence="10">
    <location>
        <begin position="86"/>
        <end position="136"/>
    </location>
</feature>
<feature type="region of interest" description="Disordered" evidence="10">
    <location>
        <begin position="78"/>
        <end position="168"/>
    </location>
</feature>
<evidence type="ECO:0000256" key="2">
    <source>
        <dbReference type="ARBA" id="ARBA00009889"/>
    </source>
</evidence>
<dbReference type="InterPro" id="IPR006935">
    <property type="entry name" value="Helicase/UvrB_N"/>
</dbReference>
<dbReference type="GO" id="GO:0016887">
    <property type="term" value="F:ATP hydrolysis activity"/>
    <property type="evidence" value="ECO:0007669"/>
    <property type="project" value="RHEA"/>
</dbReference>
<evidence type="ECO:0000313" key="13">
    <source>
        <dbReference type="EMBL" id="RDB29658.1"/>
    </source>
</evidence>
<dbReference type="PROSITE" id="PS51192">
    <property type="entry name" value="HELICASE_ATP_BIND_1"/>
    <property type="match status" value="1"/>
</dbReference>
<feature type="compositionally biased region" description="Acidic residues" evidence="10">
    <location>
        <begin position="1196"/>
        <end position="1211"/>
    </location>
</feature>
<feature type="compositionally biased region" description="Low complexity" evidence="10">
    <location>
        <begin position="1076"/>
        <end position="1088"/>
    </location>
</feature>
<feature type="compositionally biased region" description="Low complexity" evidence="10">
    <location>
        <begin position="907"/>
        <end position="933"/>
    </location>
</feature>
<reference evidence="13" key="1">
    <citation type="submission" date="2018-04" db="EMBL/GenBank/DDBJ databases">
        <title>Whole genome sequencing of Hypsizygus marmoreus.</title>
        <authorList>
            <person name="Choi I.-G."/>
            <person name="Min B."/>
            <person name="Kim J.-G."/>
            <person name="Kim S."/>
            <person name="Oh Y.-L."/>
            <person name="Kong W.-S."/>
            <person name="Park H."/>
            <person name="Jeong J."/>
            <person name="Song E.-S."/>
        </authorList>
    </citation>
    <scope>NUCLEOTIDE SEQUENCE [LARGE SCALE GENOMIC DNA]</scope>
    <source>
        <strain evidence="13">51987-8</strain>
    </source>
</reference>